<evidence type="ECO:0000256" key="6">
    <source>
        <dbReference type="ARBA" id="ARBA00022824"/>
    </source>
</evidence>
<evidence type="ECO:0000256" key="4">
    <source>
        <dbReference type="ARBA" id="ARBA00022692"/>
    </source>
</evidence>
<dbReference type="STRING" id="1276538.A0A1X7RYB5"/>
<dbReference type="Proteomes" id="UP000215127">
    <property type="component" value="Chromosome 7"/>
</dbReference>
<dbReference type="AlphaFoldDB" id="A0A1X7RYB5"/>
<sequence length="311" mass="34199">MLIRQFGALLATATAAQAYRDASPFFILSTGAIKPDSSLHTAQLSTASHVEEGLTSALSDCAASLYVFVDQPGAHASDLRDGTAMPHMSRRIASSEYKSIVQVPEVLGEVDVWSVANELSRKCNIEKMSTEAYLSSGLKGKAAILQPTLLPTLAADAAQSLRMETLRASDETLDAELHSVLANHTSHVIIFVSTPADVSREHYEYDEPPYPAGMHTDLKRDIGELSVHANKKNETWGQENLPLFEKYQFLTPGIFMGLFVSILLLSILYVGLLKRNCSEDNRTRSWRNGMGRGGVSIECLYPRSERLQVRL</sequence>
<dbReference type="GO" id="GO:0006078">
    <property type="term" value="P:(1-&gt;6)-beta-D-glucan biosynthetic process"/>
    <property type="evidence" value="ECO:0007669"/>
    <property type="project" value="TreeGrafter"/>
</dbReference>
<dbReference type="InterPro" id="IPR046756">
    <property type="entry name" value="VAS1/VOA1_TM"/>
</dbReference>
<dbReference type="GO" id="GO:0005789">
    <property type="term" value="C:endoplasmic reticulum membrane"/>
    <property type="evidence" value="ECO:0007669"/>
    <property type="project" value="UniProtKB-SubCell"/>
</dbReference>
<proteinExistence type="inferred from homology"/>
<feature type="transmembrane region" description="Helical" evidence="10">
    <location>
        <begin position="249"/>
        <end position="272"/>
    </location>
</feature>
<keyword evidence="5 11" id="KW-0732">Signal</keyword>
<dbReference type="PANTHER" id="PTHR28285">
    <property type="entry name" value="PROTEIN BIG1"/>
    <property type="match status" value="1"/>
</dbReference>
<evidence type="ECO:0000256" key="3">
    <source>
        <dbReference type="ARBA" id="ARBA00022089"/>
    </source>
</evidence>
<dbReference type="EMBL" id="LT853698">
    <property type="protein sequence ID" value="SMQ52432.1"/>
    <property type="molecule type" value="Genomic_DNA"/>
</dbReference>
<organism evidence="13 14">
    <name type="scientific">Zymoseptoria tritici (strain ST99CH_3D7)</name>
    <dbReference type="NCBI Taxonomy" id="1276538"/>
    <lineage>
        <taxon>Eukaryota</taxon>
        <taxon>Fungi</taxon>
        <taxon>Dikarya</taxon>
        <taxon>Ascomycota</taxon>
        <taxon>Pezizomycotina</taxon>
        <taxon>Dothideomycetes</taxon>
        <taxon>Dothideomycetidae</taxon>
        <taxon>Mycosphaerellales</taxon>
        <taxon>Mycosphaerellaceae</taxon>
        <taxon>Zymoseptoria</taxon>
    </lineage>
</organism>
<evidence type="ECO:0000313" key="13">
    <source>
        <dbReference type="EMBL" id="SMQ52432.1"/>
    </source>
</evidence>
<evidence type="ECO:0000256" key="11">
    <source>
        <dbReference type="SAM" id="SignalP"/>
    </source>
</evidence>
<evidence type="ECO:0000256" key="1">
    <source>
        <dbReference type="ARBA" id="ARBA00004115"/>
    </source>
</evidence>
<evidence type="ECO:0000256" key="5">
    <source>
        <dbReference type="ARBA" id="ARBA00022729"/>
    </source>
</evidence>
<dbReference type="PANTHER" id="PTHR28285:SF1">
    <property type="entry name" value="PROTEIN BIG1"/>
    <property type="match status" value="1"/>
</dbReference>
<dbReference type="GO" id="GO:0009272">
    <property type="term" value="P:fungal-type cell wall biogenesis"/>
    <property type="evidence" value="ECO:0007669"/>
    <property type="project" value="TreeGrafter"/>
</dbReference>
<name>A0A1X7RYB5_ZYMT9</name>
<keyword evidence="6" id="KW-0256">Endoplasmic reticulum</keyword>
<keyword evidence="4 10" id="KW-0812">Transmembrane</keyword>
<comment type="similarity">
    <text evidence="2">Belongs to the BIG1 family.</text>
</comment>
<keyword evidence="14" id="KW-1185">Reference proteome</keyword>
<evidence type="ECO:0000313" key="14">
    <source>
        <dbReference type="Proteomes" id="UP000215127"/>
    </source>
</evidence>
<gene>
    <name evidence="13" type="ORF">ZT3D7_G7585</name>
</gene>
<feature type="chain" id="PRO_5013367407" description="Protein BIG1" evidence="11">
    <location>
        <begin position="19"/>
        <end position="311"/>
    </location>
</feature>
<evidence type="ECO:0000256" key="9">
    <source>
        <dbReference type="ARBA" id="ARBA00023316"/>
    </source>
</evidence>
<dbReference type="GO" id="GO:0071555">
    <property type="term" value="P:cell wall organization"/>
    <property type="evidence" value="ECO:0007669"/>
    <property type="project" value="UniProtKB-KW"/>
</dbReference>
<evidence type="ECO:0000256" key="8">
    <source>
        <dbReference type="ARBA" id="ARBA00023136"/>
    </source>
</evidence>
<evidence type="ECO:0000256" key="2">
    <source>
        <dbReference type="ARBA" id="ARBA00008203"/>
    </source>
</evidence>
<feature type="signal peptide" evidence="11">
    <location>
        <begin position="1"/>
        <end position="18"/>
    </location>
</feature>
<keyword evidence="7 10" id="KW-1133">Transmembrane helix</keyword>
<dbReference type="InterPro" id="IPR037654">
    <property type="entry name" value="Big1"/>
</dbReference>
<protein>
    <recommendedName>
        <fullName evidence="3">Protein BIG1</fullName>
    </recommendedName>
</protein>
<accession>A0A1X7RYB5</accession>
<comment type="subcellular location">
    <subcellularLocation>
        <location evidence="1">Endoplasmic reticulum membrane</location>
        <topology evidence="1">Single-pass type I membrane protein</topology>
    </subcellularLocation>
</comment>
<evidence type="ECO:0000256" key="10">
    <source>
        <dbReference type="SAM" id="Phobius"/>
    </source>
</evidence>
<reference evidence="13 14" key="1">
    <citation type="submission" date="2016-06" db="EMBL/GenBank/DDBJ databases">
        <authorList>
            <person name="Kjaerup R.B."/>
            <person name="Dalgaard T.S."/>
            <person name="Juul-Madsen H.R."/>
        </authorList>
    </citation>
    <scope>NUCLEOTIDE SEQUENCE [LARGE SCALE GENOMIC DNA]</scope>
</reference>
<evidence type="ECO:0000259" key="12">
    <source>
        <dbReference type="Pfam" id="PF20520"/>
    </source>
</evidence>
<feature type="domain" description="V-type proton ATPase subunit S1/VOA1 transmembrane" evidence="12">
    <location>
        <begin position="248"/>
        <end position="272"/>
    </location>
</feature>
<evidence type="ECO:0000256" key="7">
    <source>
        <dbReference type="ARBA" id="ARBA00022989"/>
    </source>
</evidence>
<keyword evidence="9" id="KW-0961">Cell wall biogenesis/degradation</keyword>
<keyword evidence="8 10" id="KW-0472">Membrane</keyword>
<dbReference type="Pfam" id="PF20520">
    <property type="entry name" value="Ac45-VOA1_TM"/>
    <property type="match status" value="1"/>
</dbReference>